<gene>
    <name evidence="2" type="ORF">g.45840</name>
</gene>
<feature type="compositionally biased region" description="Polar residues" evidence="1">
    <location>
        <begin position="53"/>
        <end position="69"/>
    </location>
</feature>
<accession>A0A1B6FLC0</accession>
<name>A0A1B6FLC0_9HEMI</name>
<dbReference type="EMBL" id="GECZ01018795">
    <property type="protein sequence ID" value="JAS50974.1"/>
    <property type="molecule type" value="Transcribed_RNA"/>
</dbReference>
<organism evidence="2">
    <name type="scientific">Cuerna arida</name>
    <dbReference type="NCBI Taxonomy" id="1464854"/>
    <lineage>
        <taxon>Eukaryota</taxon>
        <taxon>Metazoa</taxon>
        <taxon>Ecdysozoa</taxon>
        <taxon>Arthropoda</taxon>
        <taxon>Hexapoda</taxon>
        <taxon>Insecta</taxon>
        <taxon>Pterygota</taxon>
        <taxon>Neoptera</taxon>
        <taxon>Paraneoptera</taxon>
        <taxon>Hemiptera</taxon>
        <taxon>Auchenorrhyncha</taxon>
        <taxon>Membracoidea</taxon>
        <taxon>Cicadellidae</taxon>
        <taxon>Cicadellinae</taxon>
        <taxon>Proconiini</taxon>
        <taxon>Cuerna</taxon>
    </lineage>
</organism>
<feature type="non-terminal residue" evidence="2">
    <location>
        <position position="1"/>
    </location>
</feature>
<feature type="non-terminal residue" evidence="2">
    <location>
        <position position="126"/>
    </location>
</feature>
<evidence type="ECO:0000256" key="1">
    <source>
        <dbReference type="SAM" id="MobiDB-lite"/>
    </source>
</evidence>
<sequence length="126" mass="13881">HSSRVIKPNKRFRDTDVAASPEMSDDRTTKRIKLETSSDHSTSSWMGKRTEDSSQTNSDTESNDTQDCWSSSISTTSSSVKDEDFCTKTKGKVILRKAKLKVEPNPPAVKGPFSSGTMAIVPQKVL</sequence>
<dbReference type="AlphaFoldDB" id="A0A1B6FLC0"/>
<feature type="region of interest" description="Disordered" evidence="1">
    <location>
        <begin position="1"/>
        <end position="82"/>
    </location>
</feature>
<feature type="compositionally biased region" description="Low complexity" evidence="1">
    <location>
        <begin position="70"/>
        <end position="79"/>
    </location>
</feature>
<feature type="compositionally biased region" description="Basic and acidic residues" evidence="1">
    <location>
        <begin position="24"/>
        <end position="38"/>
    </location>
</feature>
<proteinExistence type="predicted"/>
<protein>
    <submittedName>
        <fullName evidence="2">Uncharacterized protein</fullName>
    </submittedName>
</protein>
<reference evidence="2" key="1">
    <citation type="submission" date="2015-11" db="EMBL/GenBank/DDBJ databases">
        <title>De novo transcriptome assembly of four potential Pierce s Disease insect vectors from Arizona vineyards.</title>
        <authorList>
            <person name="Tassone E.E."/>
        </authorList>
    </citation>
    <scope>NUCLEOTIDE SEQUENCE</scope>
</reference>
<feature type="compositionally biased region" description="Basic residues" evidence="1">
    <location>
        <begin position="1"/>
        <end position="10"/>
    </location>
</feature>
<evidence type="ECO:0000313" key="2">
    <source>
        <dbReference type="EMBL" id="JAS50974.1"/>
    </source>
</evidence>